<gene>
    <name evidence="1" type="ORF">HDF14_001453</name>
</gene>
<dbReference type="RefSeq" id="WP_183974907.1">
    <property type="nucleotide sequence ID" value="NZ_JACHEB010000003.1"/>
</dbReference>
<organism evidence="1 2">
    <name type="scientific">Tunturiibacter gelidiferens</name>
    <dbReference type="NCBI Taxonomy" id="3069689"/>
    <lineage>
        <taxon>Bacteria</taxon>
        <taxon>Pseudomonadati</taxon>
        <taxon>Acidobacteriota</taxon>
        <taxon>Terriglobia</taxon>
        <taxon>Terriglobales</taxon>
        <taxon>Acidobacteriaceae</taxon>
        <taxon>Tunturiibacter</taxon>
    </lineage>
</organism>
<evidence type="ECO:0000313" key="1">
    <source>
        <dbReference type="EMBL" id="MBB5327847.1"/>
    </source>
</evidence>
<dbReference type="PANTHER" id="PTHR38460">
    <property type="entry name" value="TAUTOMERASE YOLI-RELATED"/>
    <property type="match status" value="1"/>
</dbReference>
<dbReference type="Pfam" id="PF14552">
    <property type="entry name" value="Tautomerase_2"/>
    <property type="match status" value="1"/>
</dbReference>
<keyword evidence="2" id="KW-1185">Reference proteome</keyword>
<dbReference type="PANTHER" id="PTHR38460:SF1">
    <property type="entry name" value="TAUTOMERASE YOLI-RELATED"/>
    <property type="match status" value="1"/>
</dbReference>
<dbReference type="Gene3D" id="3.30.429.10">
    <property type="entry name" value="Macrophage Migration Inhibitory Factor"/>
    <property type="match status" value="1"/>
</dbReference>
<dbReference type="Proteomes" id="UP000535182">
    <property type="component" value="Unassembled WGS sequence"/>
</dbReference>
<reference evidence="1 2" key="1">
    <citation type="submission" date="2020-08" db="EMBL/GenBank/DDBJ databases">
        <title>Genomic Encyclopedia of Type Strains, Phase IV (KMG-V): Genome sequencing to study the core and pangenomes of soil and plant-associated prokaryotes.</title>
        <authorList>
            <person name="Whitman W."/>
        </authorList>
    </citation>
    <scope>NUCLEOTIDE SEQUENCE [LARGE SCALE GENOMIC DNA]</scope>
    <source>
        <strain evidence="1 2">X5P2</strain>
    </source>
</reference>
<dbReference type="SUPFAM" id="SSF55331">
    <property type="entry name" value="Tautomerase/MIF"/>
    <property type="match status" value="1"/>
</dbReference>
<dbReference type="EMBL" id="JACHEB010000003">
    <property type="protein sequence ID" value="MBB5327847.1"/>
    <property type="molecule type" value="Genomic_DNA"/>
</dbReference>
<dbReference type="AlphaFoldDB" id="A0A9X0U4H1"/>
<comment type="caution">
    <text evidence="1">The sequence shown here is derived from an EMBL/GenBank/DDBJ whole genome shotgun (WGS) entry which is preliminary data.</text>
</comment>
<protein>
    <recommendedName>
        <fullName evidence="3">Tautomerase family protein</fullName>
    </recommendedName>
</protein>
<name>A0A9X0U4H1_9BACT</name>
<accession>A0A9X0U4H1</accession>
<proteinExistence type="predicted"/>
<evidence type="ECO:0008006" key="3">
    <source>
        <dbReference type="Google" id="ProtNLM"/>
    </source>
</evidence>
<sequence>MPLVRVTLLKGKSPEYLDAVSKGIYDALVKSYAMPEGDHFQIFEQKEPSELRFDRNFVTKVPRSDDFMIVNIKADARRVGEKDALYASIAENLSKSPGINPQDIFLSLDVNTYLEDWSFGNGLSAAKAY</sequence>
<dbReference type="InterPro" id="IPR014347">
    <property type="entry name" value="Tautomerase/MIF_sf"/>
</dbReference>
<evidence type="ECO:0000313" key="2">
    <source>
        <dbReference type="Proteomes" id="UP000535182"/>
    </source>
</evidence>
<dbReference type="InterPro" id="IPR037479">
    <property type="entry name" value="Tauto_MSAD"/>
</dbReference>